<name>A0AA39KHB8_ARMTA</name>
<organism evidence="1 2">
    <name type="scientific">Armillaria tabescens</name>
    <name type="common">Ringless honey mushroom</name>
    <name type="synonym">Agaricus tabescens</name>
    <dbReference type="NCBI Taxonomy" id="1929756"/>
    <lineage>
        <taxon>Eukaryota</taxon>
        <taxon>Fungi</taxon>
        <taxon>Dikarya</taxon>
        <taxon>Basidiomycota</taxon>
        <taxon>Agaricomycotina</taxon>
        <taxon>Agaricomycetes</taxon>
        <taxon>Agaricomycetidae</taxon>
        <taxon>Agaricales</taxon>
        <taxon>Marasmiineae</taxon>
        <taxon>Physalacriaceae</taxon>
        <taxon>Desarmillaria</taxon>
    </lineage>
</organism>
<sequence>MKAHPFTIPKLHDTQSKLYPIAFGNEPILLCVATGTEKTHVTRKITGTNYTDFVRLSLFDEIHLLQDECGPILERIIAWTIRQTNEFVHFMTFTIIVPRIPFSSVIRSLSIVFITSELVSRTRDEFLYSLETGCGCKTLVSATASVESDTNSRLCRNIWA</sequence>
<evidence type="ECO:0000313" key="1">
    <source>
        <dbReference type="EMBL" id="KAK0458863.1"/>
    </source>
</evidence>
<dbReference type="RefSeq" id="XP_060331113.1">
    <property type="nucleotide sequence ID" value="XM_060481753.1"/>
</dbReference>
<accession>A0AA39KHB8</accession>
<dbReference type="EMBL" id="JAUEPS010000016">
    <property type="protein sequence ID" value="KAK0458863.1"/>
    <property type="molecule type" value="Genomic_DNA"/>
</dbReference>
<dbReference type="Gene3D" id="3.40.50.300">
    <property type="entry name" value="P-loop containing nucleotide triphosphate hydrolases"/>
    <property type="match status" value="1"/>
</dbReference>
<gene>
    <name evidence="1" type="ORF">EV420DRAFT_335733</name>
</gene>
<proteinExistence type="predicted"/>
<dbReference type="InterPro" id="IPR027417">
    <property type="entry name" value="P-loop_NTPase"/>
</dbReference>
<comment type="caution">
    <text evidence="1">The sequence shown here is derived from an EMBL/GenBank/DDBJ whole genome shotgun (WGS) entry which is preliminary data.</text>
</comment>
<reference evidence="1" key="1">
    <citation type="submission" date="2023-06" db="EMBL/GenBank/DDBJ databases">
        <authorList>
            <consortium name="Lawrence Berkeley National Laboratory"/>
            <person name="Ahrendt S."/>
            <person name="Sahu N."/>
            <person name="Indic B."/>
            <person name="Wong-Bajracharya J."/>
            <person name="Merenyi Z."/>
            <person name="Ke H.-M."/>
            <person name="Monk M."/>
            <person name="Kocsube S."/>
            <person name="Drula E."/>
            <person name="Lipzen A."/>
            <person name="Balint B."/>
            <person name="Henrissat B."/>
            <person name="Andreopoulos B."/>
            <person name="Martin F.M."/>
            <person name="Harder C.B."/>
            <person name="Rigling D."/>
            <person name="Ford K.L."/>
            <person name="Foster G.D."/>
            <person name="Pangilinan J."/>
            <person name="Papanicolaou A."/>
            <person name="Barry K."/>
            <person name="LaButti K."/>
            <person name="Viragh M."/>
            <person name="Koriabine M."/>
            <person name="Yan M."/>
            <person name="Riley R."/>
            <person name="Champramary S."/>
            <person name="Plett K.L."/>
            <person name="Tsai I.J."/>
            <person name="Slot J."/>
            <person name="Sipos G."/>
            <person name="Plett J."/>
            <person name="Nagy L.G."/>
            <person name="Grigoriev I.V."/>
        </authorList>
    </citation>
    <scope>NUCLEOTIDE SEQUENCE</scope>
    <source>
        <strain evidence="1">CCBAS 213</strain>
    </source>
</reference>
<keyword evidence="2" id="KW-1185">Reference proteome</keyword>
<evidence type="ECO:0000313" key="2">
    <source>
        <dbReference type="Proteomes" id="UP001175211"/>
    </source>
</evidence>
<dbReference type="AlphaFoldDB" id="A0AA39KHB8"/>
<dbReference type="GeneID" id="85365301"/>
<evidence type="ECO:0008006" key="3">
    <source>
        <dbReference type="Google" id="ProtNLM"/>
    </source>
</evidence>
<dbReference type="Proteomes" id="UP001175211">
    <property type="component" value="Unassembled WGS sequence"/>
</dbReference>
<protein>
    <recommendedName>
        <fullName evidence="3">Helicase ATP-binding domain-containing protein</fullName>
    </recommendedName>
</protein>